<evidence type="ECO:0000256" key="1">
    <source>
        <dbReference type="SAM" id="MobiDB-lite"/>
    </source>
</evidence>
<protein>
    <submittedName>
        <fullName evidence="3">Fam-a protein</fullName>
    </submittedName>
</protein>
<dbReference type="AlphaFoldDB" id="A0A6V7SHA1"/>
<dbReference type="Proteomes" id="UP000515268">
    <property type="component" value="Chromosome PVPCR_05"/>
</dbReference>
<gene>
    <name evidence="3" type="ORF">PVPCR_0500170</name>
</gene>
<reference evidence="3 4" key="1">
    <citation type="submission" date="2020-08" db="EMBL/GenBank/DDBJ databases">
        <authorList>
            <person name="Ramaprasad A."/>
        </authorList>
    </citation>
    <scope>NUCLEOTIDE SEQUENCE [LARGE SCALE GENOMIC DNA]</scope>
</reference>
<dbReference type="EMBL" id="LR865410">
    <property type="protein sequence ID" value="CAD2098011.1"/>
    <property type="molecule type" value="Genomic_DNA"/>
</dbReference>
<dbReference type="SUPFAM" id="SSF55961">
    <property type="entry name" value="Bet v1-like"/>
    <property type="match status" value="1"/>
</dbReference>
<feature type="region of interest" description="Disordered" evidence="1">
    <location>
        <begin position="88"/>
        <end position="130"/>
    </location>
</feature>
<sequence>MNKFYIQIVLFILSVSVYLSNKTLAAELNPGNATSLRSIPDKDTSDEVYNKHKRLLCKNRKETAQAIEFMNEAVTKLEYYAELAKNKKSGRRNSNISMGSCKEKHEDHTNNNESGRRNSNISANSCEKKEEEEDPINKYVLKFNFQIDDPNKYNRIINKLWNPDYSNSSDHPNPSNHPRSSKHPNSSNPHETITKIVRVYNPNLVMIQRRFTDPLHGRQKYFYALVKKVQISENKTIIVMSSAKINDNSKDNTDYKNPIIESANLFETEIDSDDDIRNGTISKTYVNISGHLIEKKDNHVDVTYVMSINGLFNLTINEPSKDP</sequence>
<keyword evidence="4" id="KW-1185">Reference proteome</keyword>
<feature type="signal peptide" evidence="2">
    <location>
        <begin position="1"/>
        <end position="25"/>
    </location>
</feature>
<feature type="region of interest" description="Disordered" evidence="1">
    <location>
        <begin position="167"/>
        <end position="190"/>
    </location>
</feature>
<feature type="chain" id="PRO_5028049383" evidence="2">
    <location>
        <begin position="26"/>
        <end position="323"/>
    </location>
</feature>
<keyword evidence="2" id="KW-0732">Signal</keyword>
<evidence type="ECO:0000313" key="3">
    <source>
        <dbReference type="EMBL" id="CAD2098011.1"/>
    </source>
</evidence>
<evidence type="ECO:0000313" key="4">
    <source>
        <dbReference type="Proteomes" id="UP000515268"/>
    </source>
</evidence>
<dbReference type="VEuPathDB" id="PlasmoDB:PVPCR_0500170"/>
<name>A0A6V7SHA1_PLAVN</name>
<dbReference type="NCBIfam" id="TIGR01599">
    <property type="entry name" value="PYST-A"/>
    <property type="match status" value="1"/>
</dbReference>
<accession>A0A6V7SHA1</accession>
<evidence type="ECO:0000256" key="2">
    <source>
        <dbReference type="SAM" id="SignalP"/>
    </source>
</evidence>
<proteinExistence type="predicted"/>
<feature type="compositionally biased region" description="Basic and acidic residues" evidence="1">
    <location>
        <begin position="101"/>
        <end position="116"/>
    </location>
</feature>
<organism evidence="3 4">
    <name type="scientific">Plasmodium vinckei petteri</name>
    <dbReference type="NCBI Taxonomy" id="138298"/>
    <lineage>
        <taxon>Eukaryota</taxon>
        <taxon>Sar</taxon>
        <taxon>Alveolata</taxon>
        <taxon>Apicomplexa</taxon>
        <taxon>Aconoidasida</taxon>
        <taxon>Haemosporida</taxon>
        <taxon>Plasmodiidae</taxon>
        <taxon>Plasmodium</taxon>
        <taxon>Plasmodium (Vinckeia)</taxon>
    </lineage>
</organism>
<dbReference type="InterPro" id="IPR006486">
    <property type="entry name" value="PYST_A"/>
</dbReference>